<dbReference type="CDD" id="cd06632">
    <property type="entry name" value="STKc_MEKK1_plant"/>
    <property type="match status" value="1"/>
</dbReference>
<evidence type="ECO:0000259" key="11">
    <source>
        <dbReference type="PROSITE" id="PS50011"/>
    </source>
</evidence>
<feature type="compositionally biased region" description="Low complexity" evidence="10">
    <location>
        <begin position="244"/>
        <end position="255"/>
    </location>
</feature>
<keyword evidence="5" id="KW-0418">Kinase</keyword>
<dbReference type="Proteomes" id="UP001346149">
    <property type="component" value="Unassembled WGS sequence"/>
</dbReference>
<feature type="region of interest" description="Disordered" evidence="10">
    <location>
        <begin position="630"/>
        <end position="650"/>
    </location>
</feature>
<protein>
    <recommendedName>
        <fullName evidence="2">mitogen-activated protein kinase kinase kinase</fullName>
        <ecNumber evidence="2">2.7.11.25</ecNumber>
    </recommendedName>
</protein>
<evidence type="ECO:0000256" key="8">
    <source>
        <dbReference type="ARBA" id="ARBA00048329"/>
    </source>
</evidence>
<dbReference type="Gene3D" id="1.10.510.10">
    <property type="entry name" value="Transferase(Phosphotransferase) domain 1"/>
    <property type="match status" value="1"/>
</dbReference>
<feature type="compositionally biased region" description="Pro residues" evidence="10">
    <location>
        <begin position="234"/>
        <end position="243"/>
    </location>
</feature>
<dbReference type="PROSITE" id="PS00107">
    <property type="entry name" value="PROTEIN_KINASE_ATP"/>
    <property type="match status" value="1"/>
</dbReference>
<dbReference type="InterPro" id="IPR000719">
    <property type="entry name" value="Prot_kinase_dom"/>
</dbReference>
<dbReference type="GO" id="GO:0004709">
    <property type="term" value="F:MAP kinase kinase kinase activity"/>
    <property type="evidence" value="ECO:0007669"/>
    <property type="project" value="UniProtKB-EC"/>
</dbReference>
<keyword evidence="13" id="KW-1185">Reference proteome</keyword>
<evidence type="ECO:0000256" key="10">
    <source>
        <dbReference type="SAM" id="MobiDB-lite"/>
    </source>
</evidence>
<dbReference type="InterPro" id="IPR050538">
    <property type="entry name" value="MAP_kinase_kinase_kinase"/>
</dbReference>
<dbReference type="FunFam" id="1.10.510.10:FF:001239">
    <property type="entry name" value="Predicted protein"/>
    <property type="match status" value="1"/>
</dbReference>
<dbReference type="PANTHER" id="PTHR48016:SF8">
    <property type="entry name" value="MITOGEN-ACTIVATED PROTEIN KINASE KINASE KINASE 3"/>
    <property type="match status" value="1"/>
</dbReference>
<proteinExistence type="inferred from homology"/>
<keyword evidence="6 9" id="KW-0067">ATP-binding</keyword>
<dbReference type="GO" id="GO:0005524">
    <property type="term" value="F:ATP binding"/>
    <property type="evidence" value="ECO:0007669"/>
    <property type="project" value="UniProtKB-UniRule"/>
</dbReference>
<dbReference type="SUPFAM" id="SSF56112">
    <property type="entry name" value="Protein kinase-like (PK-like)"/>
    <property type="match status" value="1"/>
</dbReference>
<dbReference type="InterPro" id="IPR017441">
    <property type="entry name" value="Protein_kinase_ATP_BS"/>
</dbReference>
<feature type="compositionally biased region" description="Low complexity" evidence="10">
    <location>
        <begin position="195"/>
        <end position="210"/>
    </location>
</feature>
<feature type="region of interest" description="Disordered" evidence="10">
    <location>
        <begin position="593"/>
        <end position="612"/>
    </location>
</feature>
<evidence type="ECO:0000256" key="4">
    <source>
        <dbReference type="ARBA" id="ARBA00022741"/>
    </source>
</evidence>
<evidence type="ECO:0000256" key="9">
    <source>
        <dbReference type="PROSITE-ProRule" id="PRU10141"/>
    </source>
</evidence>
<organism evidence="12 13">
    <name type="scientific">Trapa natans</name>
    <name type="common">Water chestnut</name>
    <dbReference type="NCBI Taxonomy" id="22666"/>
    <lineage>
        <taxon>Eukaryota</taxon>
        <taxon>Viridiplantae</taxon>
        <taxon>Streptophyta</taxon>
        <taxon>Embryophyta</taxon>
        <taxon>Tracheophyta</taxon>
        <taxon>Spermatophyta</taxon>
        <taxon>Magnoliopsida</taxon>
        <taxon>eudicotyledons</taxon>
        <taxon>Gunneridae</taxon>
        <taxon>Pentapetalae</taxon>
        <taxon>rosids</taxon>
        <taxon>malvids</taxon>
        <taxon>Myrtales</taxon>
        <taxon>Lythraceae</taxon>
        <taxon>Trapa</taxon>
    </lineage>
</organism>
<dbReference type="InterPro" id="IPR011009">
    <property type="entry name" value="Kinase-like_dom_sf"/>
</dbReference>
<feature type="domain" description="Protein kinase" evidence="11">
    <location>
        <begin position="267"/>
        <end position="523"/>
    </location>
</feature>
<gene>
    <name evidence="12" type="ORF">SAY86_032243</name>
</gene>
<evidence type="ECO:0000256" key="6">
    <source>
        <dbReference type="ARBA" id="ARBA00022840"/>
    </source>
</evidence>
<comment type="catalytic activity">
    <reaction evidence="8">
        <text>L-seryl-[protein] + ATP = O-phospho-L-seryl-[protein] + ADP + H(+)</text>
        <dbReference type="Rhea" id="RHEA:17989"/>
        <dbReference type="Rhea" id="RHEA-COMP:9863"/>
        <dbReference type="Rhea" id="RHEA-COMP:11604"/>
        <dbReference type="ChEBI" id="CHEBI:15378"/>
        <dbReference type="ChEBI" id="CHEBI:29999"/>
        <dbReference type="ChEBI" id="CHEBI:30616"/>
        <dbReference type="ChEBI" id="CHEBI:83421"/>
        <dbReference type="ChEBI" id="CHEBI:456216"/>
        <dbReference type="EC" id="2.7.11.25"/>
    </reaction>
</comment>
<dbReference type="AlphaFoldDB" id="A0AAN7M8T9"/>
<evidence type="ECO:0000256" key="5">
    <source>
        <dbReference type="ARBA" id="ARBA00022777"/>
    </source>
</evidence>
<comment type="similarity">
    <text evidence="1">Belongs to the protein kinase superfamily. STE Ser/Thr protein kinase family. MAP kinase kinase kinase subfamily.</text>
</comment>
<dbReference type="SMART" id="SM00220">
    <property type="entry name" value="S_TKc"/>
    <property type="match status" value="1"/>
</dbReference>
<sequence>MRSVLAGCVAGITLLIRLGVVSTSASGLWLWQLGFKLRPTFESHTGSPVLFSFLYLLKQAQVRTCRFIGKLRGMHSWWLRRYRKPKNNSSESDPRGPQGNPRSHAFKFPTKDKVQKKNQLMDPLRKSKVSGVDLSPNALSGFDSDGPSERIDLPLPRPFVSSNYSVVTENGSASVSSVSSSDSVDDQRPFDIQRSRSPGPGTRGPTSPRSPHTKYPTMNLESPVWRQEDSKCPCPLPLPPGSPTSPSSVLSPRTLVPESPNSKLLKWKRGKLLGHGTFGNVYVGFNSETGQMSAIKEVRVASDDRSFKESLKQLNQEINLLSQLSHPNIVQYYGSEMDEENLYVFLEYMSGGSIHKLLQEYGPLKEPVIQIYTRQILSGLAYLHGKSVVHRDIKGANILVGTNSEIKLVDFGMAKHITSFASVLSFKGSPYWIAPEVVMNTKGYSFAVDIWSLGCTILEMATSKPPWSQYEGVAAIFKIGNSKEIPEIPNHLSRNAKSFIRLCLQRNPQARPTASQLLDHPFIRAIDGTRTPQAPDLHSHRQPIGGPADLSHETDPKAMSSRALLSPIESFRAITSLPVSRCSSPLRQSDATYGSCIPSPPHPYSPAGQDGLSNSKNGYFHYLISPKRRHSFDPPFQSQNPVASPRSRII</sequence>
<dbReference type="InterPro" id="IPR008271">
    <property type="entry name" value="Ser/Thr_kinase_AS"/>
</dbReference>
<evidence type="ECO:0000313" key="13">
    <source>
        <dbReference type="Proteomes" id="UP001346149"/>
    </source>
</evidence>
<evidence type="ECO:0000256" key="7">
    <source>
        <dbReference type="ARBA" id="ARBA00047559"/>
    </source>
</evidence>
<evidence type="ECO:0000313" key="12">
    <source>
        <dbReference type="EMBL" id="KAK4791830.1"/>
    </source>
</evidence>
<comment type="caution">
    <text evidence="12">The sequence shown here is derived from an EMBL/GenBank/DDBJ whole genome shotgun (WGS) entry which is preliminary data.</text>
</comment>
<reference evidence="12 13" key="1">
    <citation type="journal article" date="2023" name="Hortic Res">
        <title>Pangenome of water caltrop reveals structural variations and asymmetric subgenome divergence after allopolyploidization.</title>
        <authorList>
            <person name="Zhang X."/>
            <person name="Chen Y."/>
            <person name="Wang L."/>
            <person name="Yuan Y."/>
            <person name="Fang M."/>
            <person name="Shi L."/>
            <person name="Lu R."/>
            <person name="Comes H.P."/>
            <person name="Ma Y."/>
            <person name="Chen Y."/>
            <person name="Huang G."/>
            <person name="Zhou Y."/>
            <person name="Zheng Z."/>
            <person name="Qiu Y."/>
        </authorList>
    </citation>
    <scope>NUCLEOTIDE SEQUENCE [LARGE SCALE GENOMIC DNA]</scope>
    <source>
        <strain evidence="12">F231</strain>
    </source>
</reference>
<feature type="binding site" evidence="9">
    <location>
        <position position="296"/>
    </location>
    <ligand>
        <name>ATP</name>
        <dbReference type="ChEBI" id="CHEBI:30616"/>
    </ligand>
</feature>
<evidence type="ECO:0000256" key="1">
    <source>
        <dbReference type="ARBA" id="ARBA00006529"/>
    </source>
</evidence>
<evidence type="ECO:0000256" key="3">
    <source>
        <dbReference type="ARBA" id="ARBA00022679"/>
    </source>
</evidence>
<dbReference type="PROSITE" id="PS00108">
    <property type="entry name" value="PROTEIN_KINASE_ST"/>
    <property type="match status" value="1"/>
</dbReference>
<accession>A0AAN7M8T9</accession>
<dbReference type="Pfam" id="PF00069">
    <property type="entry name" value="Pkinase"/>
    <property type="match status" value="1"/>
</dbReference>
<dbReference type="EC" id="2.7.11.25" evidence="2"/>
<feature type="region of interest" description="Disordered" evidence="10">
    <location>
        <begin position="85"/>
        <end position="158"/>
    </location>
</feature>
<dbReference type="GO" id="GO:0005737">
    <property type="term" value="C:cytoplasm"/>
    <property type="evidence" value="ECO:0007669"/>
    <property type="project" value="TreeGrafter"/>
</dbReference>
<keyword evidence="4 9" id="KW-0547">Nucleotide-binding</keyword>
<dbReference type="EMBL" id="JAXQNO010000009">
    <property type="protein sequence ID" value="KAK4791830.1"/>
    <property type="molecule type" value="Genomic_DNA"/>
</dbReference>
<comment type="catalytic activity">
    <reaction evidence="7">
        <text>L-threonyl-[protein] + ATP = O-phospho-L-threonyl-[protein] + ADP + H(+)</text>
        <dbReference type="Rhea" id="RHEA:46608"/>
        <dbReference type="Rhea" id="RHEA-COMP:11060"/>
        <dbReference type="Rhea" id="RHEA-COMP:11605"/>
        <dbReference type="ChEBI" id="CHEBI:15378"/>
        <dbReference type="ChEBI" id="CHEBI:30013"/>
        <dbReference type="ChEBI" id="CHEBI:30616"/>
        <dbReference type="ChEBI" id="CHEBI:61977"/>
        <dbReference type="ChEBI" id="CHEBI:456216"/>
        <dbReference type="EC" id="2.7.11.25"/>
    </reaction>
</comment>
<feature type="compositionally biased region" description="Basic and acidic residues" evidence="10">
    <location>
        <begin position="185"/>
        <end position="194"/>
    </location>
</feature>
<feature type="region of interest" description="Disordered" evidence="10">
    <location>
        <begin position="529"/>
        <end position="561"/>
    </location>
</feature>
<name>A0AAN7M8T9_TRANT</name>
<keyword evidence="3" id="KW-0808">Transferase</keyword>
<feature type="region of interest" description="Disordered" evidence="10">
    <location>
        <begin position="174"/>
        <end position="255"/>
    </location>
</feature>
<evidence type="ECO:0000256" key="2">
    <source>
        <dbReference type="ARBA" id="ARBA00012406"/>
    </source>
</evidence>
<dbReference type="PANTHER" id="PTHR48016">
    <property type="entry name" value="MAP KINASE KINASE KINASE SSK2-RELATED-RELATED"/>
    <property type="match status" value="1"/>
</dbReference>
<dbReference type="PROSITE" id="PS50011">
    <property type="entry name" value="PROTEIN_KINASE_DOM"/>
    <property type="match status" value="1"/>
</dbReference>